<dbReference type="Proteomes" id="UP000595814">
    <property type="component" value="Chromosome"/>
</dbReference>
<evidence type="ECO:0000313" key="1">
    <source>
        <dbReference type="EMBL" id="QQK08451.1"/>
    </source>
</evidence>
<reference evidence="1 2" key="1">
    <citation type="journal article" date="2022" name="Int. J. Syst. Evol. Microbiol.">
        <title>Miniphocaeibacter halophilus sp. nov., an ammonium-tolerant acetate-producing bacterium isolated from a biogas system.</title>
        <authorList>
            <person name="Schnurer A."/>
            <person name="Singh A."/>
            <person name="Bi S."/>
            <person name="Qiao W."/>
            <person name="Westerholm M."/>
        </authorList>
    </citation>
    <scope>NUCLEOTIDE SEQUENCE [LARGE SCALE GENOMIC DNA]</scope>
    <source>
        <strain evidence="1 2">AMB_01</strain>
    </source>
</reference>
<dbReference type="EMBL" id="CP066744">
    <property type="protein sequence ID" value="QQK08451.1"/>
    <property type="molecule type" value="Genomic_DNA"/>
</dbReference>
<organism evidence="1 2">
    <name type="scientific">Miniphocaeibacter halophilus</name>
    <dbReference type="NCBI Taxonomy" id="2931922"/>
    <lineage>
        <taxon>Bacteria</taxon>
        <taxon>Bacillati</taxon>
        <taxon>Bacillota</taxon>
        <taxon>Tissierellia</taxon>
        <taxon>Tissierellales</taxon>
        <taxon>Peptoniphilaceae</taxon>
        <taxon>Miniphocaeibacter</taxon>
    </lineage>
</organism>
<proteinExistence type="predicted"/>
<name>A0AC61MSC8_9FIRM</name>
<keyword evidence="1" id="KW-0436">Ligase</keyword>
<evidence type="ECO:0000313" key="2">
    <source>
        <dbReference type="Proteomes" id="UP000595814"/>
    </source>
</evidence>
<keyword evidence="2" id="KW-1185">Reference proteome</keyword>
<sequence length="1032" mass="120490">MSKFKDLSKAPVKEREIEISKYWKEIDLLHETVNQRPKDKNYIFYDGPPTANGRPGIHHVISRTLKDMTCRYKTMKGYRVKKKAGWDTHGLPVEIEVEKKLGLHSKKEIEEYGVEAFNKECRNSVFTYEQAWREMSERMAFMADMDNPYITLDNDYIETVWWLLDGMFKKGLVYEGAKILPYCPRCGTGLASHEVAQGYKMIKTQTVYVAFKRKDVDEYFLAWTTTPWTLLSNVALTVGPDVDYILAELGGEKYYIAKALADKVLGEDYKILKELKGKDMEYMEYEQILPFFKPDKKAFFVTTADYVSTEDGTGIVHTAPAFGEDDYQTGRRYNLPLINPVNEEGKFVGSPWDGQFVMDADHDIIHYLFDNGKAFRKQKVEHNYPHCWRCGTPLIYYSKPSWYIEVTKLKEQLIDENNKVNWYPDFVGEKRFGNWLENLNDWAISRSRYWGTPFPVWKCEEGHTTSVGSRKELKERAIEDISEDIELHRPYVDDVHLTCEKCGKPMTREKDVIDVWFDSGAMPFAQQHYPFENKENFFEELFPADFINEGIDQTRGWFYSLLAISVLTTGKAPYKNVLVNDLILDKEGKKMSKSRGNTLDPIELFDKFGADVVRFYSLYVSPPWVPTKFDVDGLREVDSKFFRSFKNTYNFFQLYANTDNIDPRDFYIEPENRPEIDRWILSRYNNLLKLYNENMEIFEVTKVVRAISDFVIEDVSNWYIRRNRRRFWKTEIDDDKKAVYNTTYEILLGVTKLIAPFTPFMAEEIYRNLTDKTSVHLDYLPEVEDSLINEQLEEKMEVVRNLVALGRASREEVNIKVRQPLTEIVVDAKYEKLISDLVPLIKEELNIKNVKFEKDLSEFMNYELKPDFKVAGRILGKKIKEFQNYLKGVDAKKFVSDLEDGDLEVELSGESTTIKREYIEVRVSAKEGFDVIMENNLFVILDTTITPELKAEGYAREFISKVQQMRKANDYDVLDNIKISYVPTEAIKSAVKEFEDFIKKETLAREILAVESLNGETVDLNGEEVVIELNRI</sequence>
<protein>
    <submittedName>
        <fullName evidence="1">Isoleucine--tRNA ligase</fullName>
        <ecNumber evidence="1">6.1.1.5</ecNumber>
    </submittedName>
</protein>
<gene>
    <name evidence="1" type="ORF">JFY71_02640</name>
</gene>
<accession>A0AC61MSC8</accession>
<dbReference type="EC" id="6.1.1.5" evidence="1"/>